<name>A0ABP7MZ68_9BACT</name>
<feature type="coiled-coil region" evidence="1">
    <location>
        <begin position="165"/>
        <end position="192"/>
    </location>
</feature>
<protein>
    <recommendedName>
        <fullName evidence="4">XRE family transcriptional regulator</fullName>
    </recommendedName>
</protein>
<dbReference type="EMBL" id="BAABDH010000033">
    <property type="protein sequence ID" value="GAA3933189.1"/>
    <property type="molecule type" value="Genomic_DNA"/>
</dbReference>
<keyword evidence="1" id="KW-0175">Coiled coil</keyword>
<proteinExistence type="predicted"/>
<evidence type="ECO:0000313" key="3">
    <source>
        <dbReference type="Proteomes" id="UP001499909"/>
    </source>
</evidence>
<evidence type="ECO:0000256" key="1">
    <source>
        <dbReference type="SAM" id="Coils"/>
    </source>
</evidence>
<dbReference type="CDD" id="cd00093">
    <property type="entry name" value="HTH_XRE"/>
    <property type="match status" value="1"/>
</dbReference>
<gene>
    <name evidence="2" type="ORF">GCM10022406_17330</name>
</gene>
<dbReference type="Gene3D" id="1.10.260.40">
    <property type="entry name" value="lambda repressor-like DNA-binding domains"/>
    <property type="match status" value="1"/>
</dbReference>
<evidence type="ECO:0008006" key="4">
    <source>
        <dbReference type="Google" id="ProtNLM"/>
    </source>
</evidence>
<keyword evidence="3" id="KW-1185">Reference proteome</keyword>
<accession>A0ABP7MZ68</accession>
<sequence>MKNPHKLAGTPDLLPTVRAYFGLTQAELACLLGVPQPRLAQAETDARPLSTDAYYRLRALRPLLALPEPAPTLTPTDVAALQVRLAAARDQARRLRYRLAHDVPARAAPAARRLAVAEALPAALAATEPDAPLPPRTLENQYWQWRLLVNKAIDELESRSGPGPAAQLRARLAGLEAEAAALAQTLAEAGAAES</sequence>
<organism evidence="2 3">
    <name type="scientific">Hymenobacter algoricola</name>
    <dbReference type="NCBI Taxonomy" id="486267"/>
    <lineage>
        <taxon>Bacteria</taxon>
        <taxon>Pseudomonadati</taxon>
        <taxon>Bacteroidota</taxon>
        <taxon>Cytophagia</taxon>
        <taxon>Cytophagales</taxon>
        <taxon>Hymenobacteraceae</taxon>
        <taxon>Hymenobacter</taxon>
    </lineage>
</organism>
<dbReference type="InterPro" id="IPR001387">
    <property type="entry name" value="Cro/C1-type_HTH"/>
</dbReference>
<reference evidence="3" key="1">
    <citation type="journal article" date="2019" name="Int. J. Syst. Evol. Microbiol.">
        <title>The Global Catalogue of Microorganisms (GCM) 10K type strain sequencing project: providing services to taxonomists for standard genome sequencing and annotation.</title>
        <authorList>
            <consortium name="The Broad Institute Genomics Platform"/>
            <consortium name="The Broad Institute Genome Sequencing Center for Infectious Disease"/>
            <person name="Wu L."/>
            <person name="Ma J."/>
        </authorList>
    </citation>
    <scope>NUCLEOTIDE SEQUENCE [LARGE SCALE GENOMIC DNA]</scope>
    <source>
        <strain evidence="3">JCM 17214</strain>
    </source>
</reference>
<dbReference type="Proteomes" id="UP001499909">
    <property type="component" value="Unassembled WGS sequence"/>
</dbReference>
<dbReference type="SUPFAM" id="SSF47413">
    <property type="entry name" value="lambda repressor-like DNA-binding domains"/>
    <property type="match status" value="1"/>
</dbReference>
<dbReference type="InterPro" id="IPR010982">
    <property type="entry name" value="Lambda_DNA-bd_dom_sf"/>
</dbReference>
<comment type="caution">
    <text evidence="2">The sequence shown here is derived from an EMBL/GenBank/DDBJ whole genome shotgun (WGS) entry which is preliminary data.</text>
</comment>
<dbReference type="RefSeq" id="WP_345112628.1">
    <property type="nucleotide sequence ID" value="NZ_BAABDH010000033.1"/>
</dbReference>
<evidence type="ECO:0000313" key="2">
    <source>
        <dbReference type="EMBL" id="GAA3933189.1"/>
    </source>
</evidence>